<dbReference type="eggNOG" id="ENOG5033PD6">
    <property type="taxonomic scope" value="Bacteria"/>
</dbReference>
<dbReference type="EMBL" id="CP001810">
    <property type="protein sequence ID" value="ADL35375.1"/>
    <property type="molecule type" value="Genomic_DNA"/>
</dbReference>
<proteinExistence type="predicted"/>
<feature type="chain" id="PRO_5039616128" description="Lipoprotein" evidence="1">
    <location>
        <begin position="20"/>
        <end position="383"/>
    </location>
</feature>
<dbReference type="RefSeq" id="WP_013282028.1">
    <property type="nucleotide sequence ID" value="NC_014387.1"/>
</dbReference>
<keyword evidence="1" id="KW-0732">Signal</keyword>
<evidence type="ECO:0000313" key="3">
    <source>
        <dbReference type="Proteomes" id="UP000001299"/>
    </source>
</evidence>
<dbReference type="STRING" id="515622.bpr_I2642"/>
<dbReference type="PROSITE" id="PS51257">
    <property type="entry name" value="PROKAR_LIPOPROTEIN"/>
    <property type="match status" value="1"/>
</dbReference>
<dbReference type="KEGG" id="bpb:bpr_I2642"/>
<accession>E0RYB7</accession>
<name>E0RYB7_BUTPB</name>
<reference evidence="2 3" key="1">
    <citation type="journal article" date="2010" name="PLoS ONE">
        <title>The glycobiome of the rumen bacterium Butyrivibrio proteoclasticus B316(T) highlights adaptation to a polysaccharide-rich environment.</title>
        <authorList>
            <person name="Kelly W.J."/>
            <person name="Leahy S.C."/>
            <person name="Altermann E."/>
            <person name="Yeoman C.J."/>
            <person name="Dunne J.C."/>
            <person name="Kong Z."/>
            <person name="Pacheco D.M."/>
            <person name="Li D."/>
            <person name="Noel S.J."/>
            <person name="Moon C.D."/>
            <person name="Cookson A.L."/>
            <person name="Attwood G.T."/>
        </authorList>
    </citation>
    <scope>NUCLEOTIDE SEQUENCE [LARGE SCALE GENOMIC DNA]</scope>
    <source>
        <strain evidence="3">ATCC 51982 / DSM 14932 / B316</strain>
    </source>
</reference>
<evidence type="ECO:0000313" key="2">
    <source>
        <dbReference type="EMBL" id="ADL35375.1"/>
    </source>
</evidence>
<dbReference type="Proteomes" id="UP000001299">
    <property type="component" value="Chromosome 1"/>
</dbReference>
<gene>
    <name evidence="2" type="ordered locus">bpr_I2642</name>
</gene>
<feature type="signal peptide" evidence="1">
    <location>
        <begin position="1"/>
        <end position="19"/>
    </location>
</feature>
<evidence type="ECO:0008006" key="4">
    <source>
        <dbReference type="Google" id="ProtNLM"/>
    </source>
</evidence>
<dbReference type="HOGENOM" id="CLU_720960_0_0_9"/>
<keyword evidence="3" id="KW-1185">Reference proteome</keyword>
<dbReference type="AlphaFoldDB" id="E0RYB7"/>
<organism evidence="2 3">
    <name type="scientific">Butyrivibrio proteoclasticus (strain ATCC 51982 / DSM 14932 / B316)</name>
    <name type="common">Clostridium proteoclasticum</name>
    <dbReference type="NCBI Taxonomy" id="515622"/>
    <lineage>
        <taxon>Bacteria</taxon>
        <taxon>Bacillati</taxon>
        <taxon>Bacillota</taxon>
        <taxon>Clostridia</taxon>
        <taxon>Lachnospirales</taxon>
        <taxon>Lachnospiraceae</taxon>
        <taxon>Butyrivibrio</taxon>
    </lineage>
</organism>
<sequence length="383" mass="41579">MKKKLISIIAVLTMASACASGCGSTQTQETTDNAEVTEAATVEASAAAEEATVQMANPWVEISEEEANEACARLFKAPEGATNVTWRICKDLGNPEQGIGPLVQLDFTLDDMPFTARAQQGASEDADIAGNYVEWTVGPEDTTLANWGEGNMAGKFYRSIGDTGYVDMITWYDVEIGISYSLSVAAADLDGFDIQAVAEQMYNGENEPFADMPADFLQEQSGIVSFATYDDVIAALQPGQGYAYIKLTGSDEEVLAVTDLVFEADHSAYEISVYAKPNGKVSQVGNVSGNGSAYPLRLEDGILYAGDNHSYETYFLSKEYVSLMMKDYVSDGVNAGSNELTGFTREKNSFDDETTDFTGTQEDFENLLQERDKKPVIEFTIVE</sequence>
<evidence type="ECO:0000256" key="1">
    <source>
        <dbReference type="SAM" id="SignalP"/>
    </source>
</evidence>
<protein>
    <recommendedName>
        <fullName evidence="4">Lipoprotein</fullName>
    </recommendedName>
</protein>